<evidence type="ECO:0000259" key="2">
    <source>
        <dbReference type="Pfam" id="PF07589"/>
    </source>
</evidence>
<evidence type="ECO:0000256" key="1">
    <source>
        <dbReference type="SAM" id="SignalP"/>
    </source>
</evidence>
<dbReference type="EMBL" id="JBHUHT010000011">
    <property type="protein sequence ID" value="MFD2096090.1"/>
    <property type="molecule type" value="Genomic_DNA"/>
</dbReference>
<evidence type="ECO:0000313" key="3">
    <source>
        <dbReference type="EMBL" id="MFD2096090.1"/>
    </source>
</evidence>
<feature type="chain" id="PRO_5045300594" evidence="1">
    <location>
        <begin position="24"/>
        <end position="229"/>
    </location>
</feature>
<protein>
    <submittedName>
        <fullName evidence="3">PEP-CTERM sorting domain-containing protein</fullName>
    </submittedName>
</protein>
<evidence type="ECO:0000313" key="4">
    <source>
        <dbReference type="Proteomes" id="UP001597380"/>
    </source>
</evidence>
<comment type="caution">
    <text evidence="3">The sequence shown here is derived from an EMBL/GenBank/DDBJ whole genome shotgun (WGS) entry which is preliminary data.</text>
</comment>
<feature type="signal peptide" evidence="1">
    <location>
        <begin position="1"/>
        <end position="23"/>
    </location>
</feature>
<proteinExistence type="predicted"/>
<dbReference type="InterPro" id="IPR013424">
    <property type="entry name" value="Ice-binding_C"/>
</dbReference>
<gene>
    <name evidence="3" type="ORF">ACFSJ3_08845</name>
</gene>
<organism evidence="3 4">
    <name type="scientific">Corallincola platygyrae</name>
    <dbReference type="NCBI Taxonomy" id="1193278"/>
    <lineage>
        <taxon>Bacteria</taxon>
        <taxon>Pseudomonadati</taxon>
        <taxon>Pseudomonadota</taxon>
        <taxon>Gammaproteobacteria</taxon>
        <taxon>Alteromonadales</taxon>
        <taxon>Psychromonadaceae</taxon>
        <taxon>Corallincola</taxon>
    </lineage>
</organism>
<keyword evidence="1" id="KW-0732">Signal</keyword>
<dbReference type="NCBIfam" id="TIGR02595">
    <property type="entry name" value="PEP_CTERM"/>
    <property type="match status" value="1"/>
</dbReference>
<reference evidence="4" key="1">
    <citation type="journal article" date="2019" name="Int. J. Syst. Evol. Microbiol.">
        <title>The Global Catalogue of Microorganisms (GCM) 10K type strain sequencing project: providing services to taxonomists for standard genome sequencing and annotation.</title>
        <authorList>
            <consortium name="The Broad Institute Genomics Platform"/>
            <consortium name="The Broad Institute Genome Sequencing Center for Infectious Disease"/>
            <person name="Wu L."/>
            <person name="Ma J."/>
        </authorList>
    </citation>
    <scope>NUCLEOTIDE SEQUENCE [LARGE SCALE GENOMIC DNA]</scope>
    <source>
        <strain evidence="4">CGMCC 1.10992</strain>
    </source>
</reference>
<accession>A0ABW4XKK0</accession>
<dbReference type="Proteomes" id="UP001597380">
    <property type="component" value="Unassembled WGS sequence"/>
</dbReference>
<feature type="domain" description="Ice-binding protein C-terminal" evidence="2">
    <location>
        <begin position="205"/>
        <end position="228"/>
    </location>
</feature>
<keyword evidence="4" id="KW-1185">Reference proteome</keyword>
<name>A0ABW4XKK0_9GAMM</name>
<sequence>MKVLTLIKASLAASTLLASSAMAMVMPMPVTLVFDSAPGGDCSATIFPTTPPQSGPCSDYKGASLTYDLDSELGINEAKDYWLVVTAPEDDIIQDITPASGGLGNDAGASDNIDPGEMLYLTFNFAVMLDAIQFNGGTLNGHGDSWNDSVDEWGLDINAWSKTVDLVDDGLYTLAAPKFVAAGTSIVVSAYDNGYIEALTFTRVVPEPSAIALAGLGLLMLGAGRLRRK</sequence>
<dbReference type="RefSeq" id="WP_345341093.1">
    <property type="nucleotide sequence ID" value="NZ_BAABLI010000017.1"/>
</dbReference>
<dbReference type="Pfam" id="PF07589">
    <property type="entry name" value="PEP-CTERM"/>
    <property type="match status" value="1"/>
</dbReference>